<protein>
    <submittedName>
        <fullName evidence="2">Uncharacterized protein</fullName>
    </submittedName>
</protein>
<feature type="region of interest" description="Disordered" evidence="1">
    <location>
        <begin position="1"/>
        <end position="56"/>
    </location>
</feature>
<evidence type="ECO:0000256" key="1">
    <source>
        <dbReference type="SAM" id="MobiDB-lite"/>
    </source>
</evidence>
<accession>A0A1B0D904</accession>
<reference evidence="2" key="1">
    <citation type="submission" date="2022-08" db="UniProtKB">
        <authorList>
            <consortium name="EnsemblMetazoa"/>
        </authorList>
    </citation>
    <scope>IDENTIFICATION</scope>
    <source>
        <strain evidence="2">Israel</strain>
    </source>
</reference>
<proteinExistence type="predicted"/>
<keyword evidence="3" id="KW-1185">Reference proteome</keyword>
<feature type="compositionally biased region" description="Polar residues" evidence="1">
    <location>
        <begin position="112"/>
        <end position="122"/>
    </location>
</feature>
<sequence length="395" mass="44558">MSLRSVRIQKHLHQPAATVNAGEPGDAATRKRKLSEDGAEVDGKNEEMKKEEAPEVAKPVTLTLQEKEIMLQTFRRLEPNAPILVSQDCLVQSNWDLEKARIMLKENRTGRGFQQNRALQPTSSASSTSSGYSSCSSSLKKTPPSTIQAKKARYREAASDDSEDPDANQPTDKVFDSDLDSDEEDSEHVSKDRKAVLKYINESSLQELVVIKTCSQKKAQTLIDARPYPNWSSLVQTVQNNRSLSTDILNNCQDLLKRRKNISLIMKKCTKMVKRLEAAVSKGAGLTKQPSILTESLQLAEYQMIGLNWLTVMHNEKMNGILADEMGLGKTIQVIAFLAYLKEHGLAKKTHLIVVPSSTLHNWENELMRWCPSFVLEKYYGSLEERKNLRIRWAR</sequence>
<feature type="compositionally biased region" description="Low complexity" evidence="1">
    <location>
        <begin position="123"/>
        <end position="138"/>
    </location>
</feature>
<feature type="compositionally biased region" description="Acidic residues" evidence="1">
    <location>
        <begin position="177"/>
        <end position="186"/>
    </location>
</feature>
<dbReference type="Gene3D" id="3.40.50.10810">
    <property type="entry name" value="Tandem AAA-ATPase domain"/>
    <property type="match status" value="1"/>
</dbReference>
<feature type="compositionally biased region" description="Polar residues" evidence="1">
    <location>
        <begin position="139"/>
        <end position="148"/>
    </location>
</feature>
<dbReference type="Pfam" id="PF00176">
    <property type="entry name" value="SNF2-rel_dom"/>
    <property type="match status" value="1"/>
</dbReference>
<dbReference type="EMBL" id="AJVK01027989">
    <property type="status" value="NOT_ANNOTATED_CDS"/>
    <property type="molecule type" value="Genomic_DNA"/>
</dbReference>
<dbReference type="VEuPathDB" id="VectorBase:PPAI004116"/>
<organism evidence="2 3">
    <name type="scientific">Phlebotomus papatasi</name>
    <name type="common">Sandfly</name>
    <dbReference type="NCBI Taxonomy" id="29031"/>
    <lineage>
        <taxon>Eukaryota</taxon>
        <taxon>Metazoa</taxon>
        <taxon>Ecdysozoa</taxon>
        <taxon>Arthropoda</taxon>
        <taxon>Hexapoda</taxon>
        <taxon>Insecta</taxon>
        <taxon>Pterygota</taxon>
        <taxon>Neoptera</taxon>
        <taxon>Endopterygota</taxon>
        <taxon>Diptera</taxon>
        <taxon>Nematocera</taxon>
        <taxon>Psychodoidea</taxon>
        <taxon>Psychodidae</taxon>
        <taxon>Phlebotomus</taxon>
        <taxon>Phlebotomus</taxon>
    </lineage>
</organism>
<dbReference type="InterPro" id="IPR000330">
    <property type="entry name" value="SNF2_N"/>
</dbReference>
<dbReference type="Proteomes" id="UP000092462">
    <property type="component" value="Unassembled WGS sequence"/>
</dbReference>
<feature type="compositionally biased region" description="Basic and acidic residues" evidence="1">
    <location>
        <begin position="41"/>
        <end position="55"/>
    </location>
</feature>
<evidence type="ECO:0000313" key="3">
    <source>
        <dbReference type="Proteomes" id="UP000092462"/>
    </source>
</evidence>
<evidence type="ECO:0000313" key="2">
    <source>
        <dbReference type="EnsemblMetazoa" id="PPAI004116-PA"/>
    </source>
</evidence>
<dbReference type="InterPro" id="IPR038718">
    <property type="entry name" value="SNF2-like_sf"/>
</dbReference>
<name>A0A1B0D904_PHLPP</name>
<dbReference type="SUPFAM" id="SSF52540">
    <property type="entry name" value="P-loop containing nucleoside triphosphate hydrolases"/>
    <property type="match status" value="1"/>
</dbReference>
<dbReference type="EnsemblMetazoa" id="PPAI004116-RA">
    <property type="protein sequence ID" value="PPAI004116-PA"/>
    <property type="gene ID" value="PPAI004116"/>
</dbReference>
<dbReference type="GO" id="GO:0005524">
    <property type="term" value="F:ATP binding"/>
    <property type="evidence" value="ECO:0007669"/>
    <property type="project" value="InterPro"/>
</dbReference>
<dbReference type="InterPro" id="IPR014001">
    <property type="entry name" value="Helicase_ATP-bd"/>
</dbReference>
<dbReference type="AlphaFoldDB" id="A0A1B0D904"/>
<dbReference type="InterPro" id="IPR027417">
    <property type="entry name" value="P-loop_NTPase"/>
</dbReference>
<feature type="region of interest" description="Disordered" evidence="1">
    <location>
        <begin position="108"/>
        <end position="191"/>
    </location>
</feature>
<dbReference type="PANTHER" id="PTHR10799">
    <property type="entry name" value="SNF2/RAD54 HELICASE FAMILY"/>
    <property type="match status" value="1"/>
</dbReference>
<dbReference type="PROSITE" id="PS51192">
    <property type="entry name" value="HELICASE_ATP_BIND_1"/>
    <property type="match status" value="1"/>
</dbReference>
<dbReference type="VEuPathDB" id="VectorBase:PPAPM1_002418"/>